<keyword evidence="4" id="KW-1185">Reference proteome</keyword>
<reference evidence="3 4" key="1">
    <citation type="submission" date="2015-12" db="EMBL/GenBank/DDBJ databases">
        <title>The genome of Folsomia candida.</title>
        <authorList>
            <person name="Faddeeva A."/>
            <person name="Derks M.F."/>
            <person name="Anvar Y."/>
            <person name="Smit S."/>
            <person name="Van Straalen N."/>
            <person name="Roelofs D."/>
        </authorList>
    </citation>
    <scope>NUCLEOTIDE SEQUENCE [LARGE SCALE GENOMIC DNA]</scope>
    <source>
        <strain evidence="3 4">VU population</strain>
        <tissue evidence="3">Whole body</tissue>
    </source>
</reference>
<sequence length="405" mass="43682">MSRVVVVLLLLLSTLLRGEENSSSSSSPPRGYGDPCTCDRDCDLNQWLTCQEGRCLCLAPSLKFDHHRTSCVVRLGQKCFEVVGGQYPNRPPFIRCVEGAFCSISVGGLCACNTYGYYESQDGTRCEPRKEFGSKCENPLECKTDACSLEDGCTCREGQYYDFEREKCLGLVGAFCFMDTECTLNAICNDVEAKCVCGPGFSSSTPGQPCAPQLRLGDPCGGSLTTNSTTAATNCNNPSLSCIQNRCECRYPNHQIVDTTTASCLSMVRSAPCSSDALCVSGAKCVQDAATGFSECRCSPGHLEVGDGSCQPFKTWGDVCTSAEECDPITPLVCKDGHCDCPDSLATFDSERRTCRGLHGFRGCANDESCTQFATCVQSNAKLPAKCFCQTPSYKPNRDRTCVPA</sequence>
<dbReference type="EMBL" id="LNIX01000049">
    <property type="protein sequence ID" value="OXA38007.1"/>
    <property type="molecule type" value="Genomic_DNA"/>
</dbReference>
<proteinExistence type="predicted"/>
<feature type="domain" description="EGF-like" evidence="2">
    <location>
        <begin position="175"/>
        <end position="211"/>
    </location>
</feature>
<evidence type="ECO:0000313" key="4">
    <source>
        <dbReference type="Proteomes" id="UP000198287"/>
    </source>
</evidence>
<name>A0A226CZU6_FOLCA</name>
<dbReference type="Pfam" id="PF01683">
    <property type="entry name" value="EB"/>
    <property type="match status" value="1"/>
</dbReference>
<feature type="domain" description="EGF-like" evidence="2">
    <location>
        <begin position="272"/>
        <end position="311"/>
    </location>
</feature>
<dbReference type="SMART" id="SM00181">
    <property type="entry name" value="EGF"/>
    <property type="match status" value="4"/>
</dbReference>
<feature type="domain" description="EGF-like" evidence="2">
    <location>
        <begin position="78"/>
        <end position="127"/>
    </location>
</feature>
<dbReference type="InterPro" id="IPR006149">
    <property type="entry name" value="EB_dom"/>
</dbReference>
<evidence type="ECO:0000313" key="3">
    <source>
        <dbReference type="EMBL" id="OXA38007.1"/>
    </source>
</evidence>
<gene>
    <name evidence="3" type="ORF">Fcan01_27191</name>
</gene>
<dbReference type="PANTHER" id="PTHR39069">
    <property type="entry name" value="ECDYSONE-INDUCIBLE GENE E1, ISOFORM A"/>
    <property type="match status" value="1"/>
</dbReference>
<comment type="caution">
    <text evidence="3">The sequence shown here is derived from an EMBL/GenBank/DDBJ whole genome shotgun (WGS) entry which is preliminary data.</text>
</comment>
<evidence type="ECO:0000256" key="1">
    <source>
        <dbReference type="SAM" id="SignalP"/>
    </source>
</evidence>
<evidence type="ECO:0000259" key="2">
    <source>
        <dbReference type="SMART" id="SM00181"/>
    </source>
</evidence>
<organism evidence="3 4">
    <name type="scientific">Folsomia candida</name>
    <name type="common">Springtail</name>
    <dbReference type="NCBI Taxonomy" id="158441"/>
    <lineage>
        <taxon>Eukaryota</taxon>
        <taxon>Metazoa</taxon>
        <taxon>Ecdysozoa</taxon>
        <taxon>Arthropoda</taxon>
        <taxon>Hexapoda</taxon>
        <taxon>Collembola</taxon>
        <taxon>Entomobryomorpha</taxon>
        <taxon>Isotomoidea</taxon>
        <taxon>Isotomidae</taxon>
        <taxon>Proisotominae</taxon>
        <taxon>Folsomia</taxon>
    </lineage>
</organism>
<protein>
    <submittedName>
        <fullName evidence="3">Multiple epidermal growth factor-like domains protein 10</fullName>
    </submittedName>
</protein>
<dbReference type="Proteomes" id="UP000198287">
    <property type="component" value="Unassembled WGS sequence"/>
</dbReference>
<feature type="signal peptide" evidence="1">
    <location>
        <begin position="1"/>
        <end position="18"/>
    </location>
</feature>
<accession>A0A226CZU6</accession>
<feature type="domain" description="EGF-like" evidence="2">
    <location>
        <begin position="363"/>
        <end position="403"/>
    </location>
</feature>
<dbReference type="AlphaFoldDB" id="A0A226CZU6"/>
<keyword evidence="1" id="KW-0732">Signal</keyword>
<dbReference type="PANTHER" id="PTHR39069:SF8">
    <property type="entry name" value="FI17111P1"/>
    <property type="match status" value="1"/>
</dbReference>
<dbReference type="InterPro" id="IPR000742">
    <property type="entry name" value="EGF"/>
</dbReference>
<dbReference type="OrthoDB" id="409374at2759"/>
<feature type="chain" id="PRO_5012420578" evidence="1">
    <location>
        <begin position="19"/>
        <end position="405"/>
    </location>
</feature>
<dbReference type="OMA" id="CITKQCQ"/>